<sequence length="32" mass="3540">MVVGWGGWCAHIEKIESKCMGKVNLLYTLSVS</sequence>
<gene>
    <name evidence="1" type="ORF">S03H2_07891</name>
</gene>
<name>X1FBK3_9ZZZZ</name>
<accession>X1FBK3</accession>
<protein>
    <submittedName>
        <fullName evidence="1">Uncharacterized protein</fullName>
    </submittedName>
</protein>
<dbReference type="AlphaFoldDB" id="X1FBK3"/>
<comment type="caution">
    <text evidence="1">The sequence shown here is derived from an EMBL/GenBank/DDBJ whole genome shotgun (WGS) entry which is preliminary data.</text>
</comment>
<dbReference type="EMBL" id="BARU01003728">
    <property type="protein sequence ID" value="GAH26789.1"/>
    <property type="molecule type" value="Genomic_DNA"/>
</dbReference>
<feature type="non-terminal residue" evidence="1">
    <location>
        <position position="32"/>
    </location>
</feature>
<organism evidence="1">
    <name type="scientific">marine sediment metagenome</name>
    <dbReference type="NCBI Taxonomy" id="412755"/>
    <lineage>
        <taxon>unclassified sequences</taxon>
        <taxon>metagenomes</taxon>
        <taxon>ecological metagenomes</taxon>
    </lineage>
</organism>
<proteinExistence type="predicted"/>
<reference evidence="1" key="1">
    <citation type="journal article" date="2014" name="Front. Microbiol.">
        <title>High frequency of phylogenetically diverse reductive dehalogenase-homologous genes in deep subseafloor sedimentary metagenomes.</title>
        <authorList>
            <person name="Kawai M."/>
            <person name="Futagami T."/>
            <person name="Toyoda A."/>
            <person name="Takaki Y."/>
            <person name="Nishi S."/>
            <person name="Hori S."/>
            <person name="Arai W."/>
            <person name="Tsubouchi T."/>
            <person name="Morono Y."/>
            <person name="Uchiyama I."/>
            <person name="Ito T."/>
            <person name="Fujiyama A."/>
            <person name="Inagaki F."/>
            <person name="Takami H."/>
        </authorList>
    </citation>
    <scope>NUCLEOTIDE SEQUENCE</scope>
    <source>
        <strain evidence="1">Expedition CK06-06</strain>
    </source>
</reference>
<evidence type="ECO:0000313" key="1">
    <source>
        <dbReference type="EMBL" id="GAH26789.1"/>
    </source>
</evidence>